<accession>A0A916J3H3</accession>
<organism evidence="2 3">
    <name type="scientific">Georgfuchsia toluolica</name>
    <dbReference type="NCBI Taxonomy" id="424218"/>
    <lineage>
        <taxon>Bacteria</taxon>
        <taxon>Pseudomonadati</taxon>
        <taxon>Pseudomonadota</taxon>
        <taxon>Betaproteobacteria</taxon>
        <taxon>Nitrosomonadales</taxon>
        <taxon>Sterolibacteriaceae</taxon>
        <taxon>Georgfuchsia</taxon>
    </lineage>
</organism>
<evidence type="ECO:0000313" key="2">
    <source>
        <dbReference type="EMBL" id="CAG4882566.1"/>
    </source>
</evidence>
<keyword evidence="1" id="KW-1133">Transmembrane helix</keyword>
<comment type="caution">
    <text evidence="2">The sequence shown here is derived from an EMBL/GenBank/DDBJ whole genome shotgun (WGS) entry which is preliminary data.</text>
</comment>
<feature type="transmembrane region" description="Helical" evidence="1">
    <location>
        <begin position="20"/>
        <end position="46"/>
    </location>
</feature>
<keyword evidence="1" id="KW-0472">Membrane</keyword>
<dbReference type="Pfam" id="PF07963">
    <property type="entry name" value="N_methyl"/>
    <property type="match status" value="1"/>
</dbReference>
<dbReference type="Proteomes" id="UP000742786">
    <property type="component" value="Unassembled WGS sequence"/>
</dbReference>
<protein>
    <submittedName>
        <fullName evidence="2">Type IV fimbrial biogenesis protein PilW</fullName>
    </submittedName>
</protein>
<dbReference type="EMBL" id="CAJQUM010000001">
    <property type="protein sequence ID" value="CAG4882566.1"/>
    <property type="molecule type" value="Genomic_DNA"/>
</dbReference>
<proteinExistence type="predicted"/>
<keyword evidence="1" id="KW-0812">Transmembrane</keyword>
<keyword evidence="3" id="KW-1185">Reference proteome</keyword>
<evidence type="ECO:0000256" key="1">
    <source>
        <dbReference type="SAM" id="Phobius"/>
    </source>
</evidence>
<evidence type="ECO:0000313" key="3">
    <source>
        <dbReference type="Proteomes" id="UP000742786"/>
    </source>
</evidence>
<dbReference type="PROSITE" id="PS00409">
    <property type="entry name" value="PROKAR_NTER_METHYL"/>
    <property type="match status" value="1"/>
</dbReference>
<dbReference type="AlphaFoldDB" id="A0A916J3H3"/>
<name>A0A916J3H3_9PROT</name>
<dbReference type="NCBIfam" id="TIGR02532">
    <property type="entry name" value="IV_pilin_GFxxxE"/>
    <property type="match status" value="1"/>
</dbReference>
<reference evidence="2" key="1">
    <citation type="submission" date="2021-04" db="EMBL/GenBank/DDBJ databases">
        <authorList>
            <person name="Hornung B."/>
        </authorList>
    </citation>
    <scope>NUCLEOTIDE SEQUENCE</scope>
    <source>
        <strain evidence="2">G5G6</strain>
    </source>
</reference>
<dbReference type="InterPro" id="IPR012902">
    <property type="entry name" value="N_methyl_site"/>
</dbReference>
<dbReference type="InterPro" id="IPR032092">
    <property type="entry name" value="PilW"/>
</dbReference>
<gene>
    <name evidence="2" type="ORF">GTOL_10448</name>
</gene>
<dbReference type="GO" id="GO:0043683">
    <property type="term" value="P:type IV pilus assembly"/>
    <property type="evidence" value="ECO:0007669"/>
    <property type="project" value="InterPro"/>
</dbReference>
<dbReference type="Pfam" id="PF16074">
    <property type="entry name" value="PilW"/>
    <property type="match status" value="1"/>
</dbReference>
<sequence>MTAMQPSVAGLAPSSRLSQAGMSLVEVLIAMTIGLILMTGISILIVRQNAARVELAKSSRQIENGRYAMQLLHDDIQLAGFWGEYSPPFRITTPPNATTYVVDGSASPPLGTCASPSATAPTNLGWAAASMPTLPVAILGYAGATTNASLAASAPCIPTADRKPDTAVLVVRRVATSTVAAATAVTGTAYLQVSQCATDSAETPFVMAVKPAGSDPFTLTKKDCATKADLRPYVVRIYFVSNCNNYASGQTTCTATADNGKPIPTLKMVEFINGTQSVVPLVEGIEDMQVDYGIGQIVNAGPTYTHTTAPVSYTNTPSVTQWEDVVAVRLNILARNTESTTGYADTKAYTLGGAGVINPCANDPFTGAANTAAQIASCQSYPRHVYSELTRVENVSARREQP</sequence>